<sequence>LKITIYIGHLNDTSIKVINLTGN</sequence>
<feature type="non-terminal residue" evidence="1">
    <location>
        <position position="23"/>
    </location>
</feature>
<proteinExistence type="predicted"/>
<organism evidence="1">
    <name type="scientific">marine metagenome</name>
    <dbReference type="NCBI Taxonomy" id="408172"/>
    <lineage>
        <taxon>unclassified sequences</taxon>
        <taxon>metagenomes</taxon>
        <taxon>ecological metagenomes</taxon>
    </lineage>
</organism>
<feature type="non-terminal residue" evidence="1">
    <location>
        <position position="1"/>
    </location>
</feature>
<dbReference type="EMBL" id="UINC01211862">
    <property type="protein sequence ID" value="SVE35941.1"/>
    <property type="molecule type" value="Genomic_DNA"/>
</dbReference>
<accession>A0A383CUW0</accession>
<protein>
    <submittedName>
        <fullName evidence="1">Uncharacterized protein</fullName>
    </submittedName>
</protein>
<gene>
    <name evidence="1" type="ORF">METZ01_LOCUS488795</name>
</gene>
<reference evidence="1" key="1">
    <citation type="submission" date="2018-05" db="EMBL/GenBank/DDBJ databases">
        <authorList>
            <person name="Lanie J.A."/>
            <person name="Ng W.-L."/>
            <person name="Kazmierczak K.M."/>
            <person name="Andrzejewski T.M."/>
            <person name="Davidsen T.M."/>
            <person name="Wayne K.J."/>
            <person name="Tettelin H."/>
            <person name="Glass J.I."/>
            <person name="Rusch D."/>
            <person name="Podicherti R."/>
            <person name="Tsui H.-C.T."/>
            <person name="Winkler M.E."/>
        </authorList>
    </citation>
    <scope>NUCLEOTIDE SEQUENCE</scope>
</reference>
<dbReference type="AlphaFoldDB" id="A0A383CUW0"/>
<evidence type="ECO:0000313" key="1">
    <source>
        <dbReference type="EMBL" id="SVE35941.1"/>
    </source>
</evidence>
<name>A0A383CUW0_9ZZZZ</name>